<gene>
    <name evidence="1" type="ORF">PCAR00345_LOCUS2053</name>
</gene>
<sequence>MNVYILAVYLVSANRCVFAFAPVSIAQLHPARCSLITPSSPRHSCVSSVCSAATSINGARVSCFESRRRAAVSEVSMIFQLFSSKKQIRFNSKVDASRLVRATKKMITSVQRWREPEWRQFGLLPLKFTATDTPAGIQLTYYRNPQSTAVSSLSALEEDGGMMIRIDLRDSSASLLFEPLPQSLRWKRHEDAMFARLLIAIKQEKLLAEALAPGQEPSNSLAEKISKIDSACMYDKVVTKKYK</sequence>
<protein>
    <submittedName>
        <fullName evidence="1">Uncharacterized protein</fullName>
    </submittedName>
</protein>
<organism evidence="1">
    <name type="scientific">Chrysotila carterae</name>
    <name type="common">Marine alga</name>
    <name type="synonym">Syracosphaera carterae</name>
    <dbReference type="NCBI Taxonomy" id="13221"/>
    <lineage>
        <taxon>Eukaryota</taxon>
        <taxon>Haptista</taxon>
        <taxon>Haptophyta</taxon>
        <taxon>Prymnesiophyceae</taxon>
        <taxon>Isochrysidales</taxon>
        <taxon>Isochrysidaceae</taxon>
        <taxon>Chrysotila</taxon>
    </lineage>
</organism>
<reference evidence="1" key="1">
    <citation type="submission" date="2021-01" db="EMBL/GenBank/DDBJ databases">
        <authorList>
            <person name="Corre E."/>
            <person name="Pelletier E."/>
            <person name="Niang G."/>
            <person name="Scheremetjew M."/>
            <person name="Finn R."/>
            <person name="Kale V."/>
            <person name="Holt S."/>
            <person name="Cochrane G."/>
            <person name="Meng A."/>
            <person name="Brown T."/>
            <person name="Cohen L."/>
        </authorList>
    </citation>
    <scope>NUCLEOTIDE SEQUENCE</scope>
    <source>
        <strain evidence="1">CCMP645</strain>
    </source>
</reference>
<dbReference type="EMBL" id="HBIZ01003755">
    <property type="protein sequence ID" value="CAE0749470.1"/>
    <property type="molecule type" value="Transcribed_RNA"/>
</dbReference>
<name>A0A7S4B026_CHRCT</name>
<dbReference type="AlphaFoldDB" id="A0A7S4B026"/>
<accession>A0A7S4B026</accession>
<evidence type="ECO:0000313" key="1">
    <source>
        <dbReference type="EMBL" id="CAE0749470.1"/>
    </source>
</evidence>
<proteinExistence type="predicted"/>